<reference evidence="3" key="1">
    <citation type="journal article" date="2014" name="Proc. Natl. Acad. Sci. U.S.A.">
        <title>Extensive sampling of basidiomycete genomes demonstrates inadequacy of the white-rot/brown-rot paradigm for wood decay fungi.</title>
        <authorList>
            <person name="Riley R."/>
            <person name="Salamov A.A."/>
            <person name="Brown D.W."/>
            <person name="Nagy L.G."/>
            <person name="Floudas D."/>
            <person name="Held B.W."/>
            <person name="Levasseur A."/>
            <person name="Lombard V."/>
            <person name="Morin E."/>
            <person name="Otillar R."/>
            <person name="Lindquist E.A."/>
            <person name="Sun H."/>
            <person name="LaButti K.M."/>
            <person name="Schmutz J."/>
            <person name="Jabbour D."/>
            <person name="Luo H."/>
            <person name="Baker S.E."/>
            <person name="Pisabarro A.G."/>
            <person name="Walton J.D."/>
            <person name="Blanchette R.A."/>
            <person name="Henrissat B."/>
            <person name="Martin F."/>
            <person name="Cullen D."/>
            <person name="Hibbett D.S."/>
            <person name="Grigoriev I.V."/>
        </authorList>
    </citation>
    <scope>NUCLEOTIDE SEQUENCE [LARGE SCALE GENOMIC DNA]</scope>
    <source>
        <strain evidence="3">CBS 339.88</strain>
    </source>
</reference>
<evidence type="ECO:0000313" key="2">
    <source>
        <dbReference type="EMBL" id="KDR81287.1"/>
    </source>
</evidence>
<feature type="region of interest" description="Disordered" evidence="1">
    <location>
        <begin position="182"/>
        <end position="201"/>
    </location>
</feature>
<protein>
    <submittedName>
        <fullName evidence="2">Uncharacterized protein</fullName>
    </submittedName>
</protein>
<evidence type="ECO:0000256" key="1">
    <source>
        <dbReference type="SAM" id="MobiDB-lite"/>
    </source>
</evidence>
<name>A0A067TG01_GALM3</name>
<gene>
    <name evidence="2" type="ORF">GALMADRAFT_136307</name>
</gene>
<dbReference type="HOGENOM" id="CLU_1360502_0_0_1"/>
<dbReference type="EMBL" id="KL142371">
    <property type="protein sequence ID" value="KDR81287.1"/>
    <property type="molecule type" value="Genomic_DNA"/>
</dbReference>
<feature type="region of interest" description="Disordered" evidence="1">
    <location>
        <begin position="73"/>
        <end position="157"/>
    </location>
</feature>
<proteinExistence type="predicted"/>
<dbReference type="AlphaFoldDB" id="A0A067TG01"/>
<keyword evidence="3" id="KW-1185">Reference proteome</keyword>
<feature type="compositionally biased region" description="Low complexity" evidence="1">
    <location>
        <begin position="77"/>
        <end position="112"/>
    </location>
</feature>
<organism evidence="2 3">
    <name type="scientific">Galerina marginata (strain CBS 339.88)</name>
    <dbReference type="NCBI Taxonomy" id="685588"/>
    <lineage>
        <taxon>Eukaryota</taxon>
        <taxon>Fungi</taxon>
        <taxon>Dikarya</taxon>
        <taxon>Basidiomycota</taxon>
        <taxon>Agaricomycotina</taxon>
        <taxon>Agaricomycetes</taxon>
        <taxon>Agaricomycetidae</taxon>
        <taxon>Agaricales</taxon>
        <taxon>Agaricineae</taxon>
        <taxon>Strophariaceae</taxon>
        <taxon>Galerina</taxon>
    </lineage>
</organism>
<accession>A0A067TG01</accession>
<sequence>MSSYSLDGGPAKIFNATEVSQFQFSQKFYQSGTLKPGVHSLVVTHISSNSGIKDPPFHIDYFHIFTPDSPLPSVQPSSASPIASTTGSSIGSTIRSSIGSPTGSSSGSATARENGGKSRSGDIPIPALVGDRNTNMGKSPLVPRPYTNLPYDDDPGSASGLSRFSLPLFTLPRRMIPPSKEGRVAQYSATSNLIGPPQYEE</sequence>
<evidence type="ECO:0000313" key="3">
    <source>
        <dbReference type="Proteomes" id="UP000027222"/>
    </source>
</evidence>
<dbReference type="Proteomes" id="UP000027222">
    <property type="component" value="Unassembled WGS sequence"/>
</dbReference>